<accession>A0A4P9ZH78</accession>
<dbReference type="PROSITE" id="PS50048">
    <property type="entry name" value="ZN2_CY6_FUNGAL_2"/>
    <property type="match status" value="1"/>
</dbReference>
<dbReference type="OrthoDB" id="427480at2759"/>
<dbReference type="Pfam" id="PF00172">
    <property type="entry name" value="Zn_clus"/>
    <property type="match status" value="1"/>
</dbReference>
<evidence type="ECO:0000313" key="5">
    <source>
        <dbReference type="Proteomes" id="UP000268321"/>
    </source>
</evidence>
<dbReference type="PROSITE" id="PS00463">
    <property type="entry name" value="ZN2_CY6_FUNGAL_1"/>
    <property type="match status" value="1"/>
</dbReference>
<dbReference type="InterPro" id="IPR050613">
    <property type="entry name" value="Sec_Metabolite_Reg"/>
</dbReference>
<feature type="domain" description="Zn(2)-C6 fungal-type" evidence="3">
    <location>
        <begin position="16"/>
        <end position="47"/>
    </location>
</feature>
<name>A0A4P9ZH78_9ASCO</name>
<evidence type="ECO:0000256" key="2">
    <source>
        <dbReference type="ARBA" id="ARBA00023242"/>
    </source>
</evidence>
<dbReference type="InterPro" id="IPR001138">
    <property type="entry name" value="Zn2Cys6_DnaBD"/>
</dbReference>
<keyword evidence="2" id="KW-0539">Nucleus</keyword>
<dbReference type="GO" id="GO:0005634">
    <property type="term" value="C:nucleus"/>
    <property type="evidence" value="ECO:0007669"/>
    <property type="project" value="UniProtKB-SubCell"/>
</dbReference>
<dbReference type="CDD" id="cd00067">
    <property type="entry name" value="GAL4"/>
    <property type="match status" value="1"/>
</dbReference>
<protein>
    <recommendedName>
        <fullName evidence="3">Zn(2)-C6 fungal-type domain-containing protein</fullName>
    </recommendedName>
</protein>
<dbReference type="InterPro" id="IPR036864">
    <property type="entry name" value="Zn2-C6_fun-type_DNA-bd_sf"/>
</dbReference>
<reference evidence="5" key="1">
    <citation type="journal article" date="2018" name="Nat. Microbiol.">
        <title>Leveraging single-cell genomics to expand the fungal tree of life.</title>
        <authorList>
            <person name="Ahrendt S.R."/>
            <person name="Quandt C.A."/>
            <person name="Ciobanu D."/>
            <person name="Clum A."/>
            <person name="Salamov A."/>
            <person name="Andreopoulos B."/>
            <person name="Cheng J.F."/>
            <person name="Woyke T."/>
            <person name="Pelin A."/>
            <person name="Henrissat B."/>
            <person name="Reynolds N.K."/>
            <person name="Benny G.L."/>
            <person name="Smith M.E."/>
            <person name="James T.Y."/>
            <person name="Grigoriev I.V."/>
        </authorList>
    </citation>
    <scope>NUCLEOTIDE SEQUENCE [LARGE SCALE GENOMIC DNA]</scope>
    <source>
        <strain evidence="5">Baker2002</strain>
    </source>
</reference>
<dbReference type="Gene3D" id="4.10.240.10">
    <property type="entry name" value="Zn(2)-C6 fungal-type DNA-binding domain"/>
    <property type="match status" value="1"/>
</dbReference>
<dbReference type="SUPFAM" id="SSF57701">
    <property type="entry name" value="Zn2/Cys6 DNA-binding domain"/>
    <property type="match status" value="1"/>
</dbReference>
<dbReference type="PANTHER" id="PTHR31001:SF87">
    <property type="entry name" value="COL-21"/>
    <property type="match status" value="1"/>
</dbReference>
<dbReference type="Proteomes" id="UP000268321">
    <property type="component" value="Unassembled WGS sequence"/>
</dbReference>
<evidence type="ECO:0000313" key="4">
    <source>
        <dbReference type="EMBL" id="RKP31802.1"/>
    </source>
</evidence>
<comment type="subcellular location">
    <subcellularLocation>
        <location evidence="1">Nucleus</location>
    </subcellularLocation>
</comment>
<dbReference type="EMBL" id="ML004437">
    <property type="protein sequence ID" value="RKP31802.1"/>
    <property type="molecule type" value="Genomic_DNA"/>
</dbReference>
<evidence type="ECO:0000256" key="1">
    <source>
        <dbReference type="ARBA" id="ARBA00004123"/>
    </source>
</evidence>
<dbReference type="GO" id="GO:0008270">
    <property type="term" value="F:zinc ion binding"/>
    <property type="evidence" value="ECO:0007669"/>
    <property type="project" value="InterPro"/>
</dbReference>
<proteinExistence type="predicted"/>
<dbReference type="SMART" id="SM00066">
    <property type="entry name" value="GAL4"/>
    <property type="match status" value="1"/>
</dbReference>
<dbReference type="GO" id="GO:0000981">
    <property type="term" value="F:DNA-binding transcription factor activity, RNA polymerase II-specific"/>
    <property type="evidence" value="ECO:0007669"/>
    <property type="project" value="InterPro"/>
</dbReference>
<organism evidence="4 5">
    <name type="scientific">Metschnikowia bicuspidata</name>
    <dbReference type="NCBI Taxonomy" id="27322"/>
    <lineage>
        <taxon>Eukaryota</taxon>
        <taxon>Fungi</taxon>
        <taxon>Dikarya</taxon>
        <taxon>Ascomycota</taxon>
        <taxon>Saccharomycotina</taxon>
        <taxon>Pichiomycetes</taxon>
        <taxon>Metschnikowiaceae</taxon>
        <taxon>Metschnikowia</taxon>
    </lineage>
</organism>
<evidence type="ECO:0000259" key="3">
    <source>
        <dbReference type="PROSITE" id="PS50048"/>
    </source>
</evidence>
<dbReference type="AlphaFoldDB" id="A0A4P9ZH78"/>
<gene>
    <name evidence="4" type="ORF">METBISCDRAFT_13249</name>
</gene>
<sequence>MSQAKEKKARKRVPISCLNCKKRKVKCNKERPCAGCVKNNVAHLCVYVEPVWAERLSFIAVDRLASSDALQKPQGAASLPSAEATISKQAAELQLALIVVQDLQQRLWQTLQRNHTVISVLTRLNPSRDNKSAPVVFGDNYFELSNFGNMSAPKNAAQPSPLGLYSWLNIIRLDAQLPALWCKITSLQKSYHLYKQSLLKQSSQSAASATSGNSSDSPTCSHRTCPVVACEFNTMLEESNILARREPSRSAIPPSTKLSGPVFDGSAAIEMLKQLQKMWGKVKNHAAVARPFKFAQLDFLVQLYFNKVGSCPYKQACQASDVESRNLLQPFERHMRNTFHCVDDELCLNVGVLASNVLDDHMLKAIKTKAVYVSMLSIVVDEAIKCVVSHSALSGDTAATFQSVFGADFFHPKNSSLALPMADNVEILQRISVRDGGMVSTLLAYLSLLVAMLNCLLNRYDRLEYSLEIRDAFTQVFEILLESIGTDLHCLELWCDPAQICYDSDTQDEVSKIRLLFCQLWSDIVRIVNLATLNFMSVLKQSRHLDAQVHLLLRTIVQAEQANTHIRFLDSLAAQSLNDRICNPLNALQVGYLISRATFVLLNGVYGNRVQSRVTVSELAVLVSQLSGWVDEISHTTLPPAKCFELRLMLQVVELMLVAVIVYQGEELGDAELLSNVIPVLFSKCLDINKFLQGSCVQFAKTRHASRVLVIIAEALARISHLIAGLLIRFSAEKNARKGAPAKDAPAVLVYEPKLGAASRITISAETKDNLIRETDSTMVLLDKNAPIDGVAKNTKIWRFYSTFIRTSHRMNSESYAKLHGEAFKSSKLLSMCPVMPRFKYPVSATRTGVGACPVVHGGLAGSMDFRDAKSVTPSLTHLLPPGALEPAKTKLCETLPAACSTGADSKKRRYSESQDASGGFEDAYKPELVYAPSVQRYAPALFACATPSSASQPPTVPHTPTGSKQEQLDIIDWDSLPNFDFAFMEDESLMMQVNKSDINGLFTESMFL</sequence>
<dbReference type="PANTHER" id="PTHR31001">
    <property type="entry name" value="UNCHARACTERIZED TRANSCRIPTIONAL REGULATORY PROTEIN"/>
    <property type="match status" value="1"/>
</dbReference>
<keyword evidence="5" id="KW-1185">Reference proteome</keyword>